<evidence type="ECO:0000256" key="1">
    <source>
        <dbReference type="ARBA" id="ARBA00004141"/>
    </source>
</evidence>
<dbReference type="Pfam" id="PF07690">
    <property type="entry name" value="MFS_1"/>
    <property type="match status" value="1"/>
</dbReference>
<accession>A0A6A6FNE2</accession>
<feature type="transmembrane region" description="Helical" evidence="6">
    <location>
        <begin position="364"/>
        <end position="385"/>
    </location>
</feature>
<dbReference type="InterPro" id="IPR011701">
    <property type="entry name" value="MFS"/>
</dbReference>
<dbReference type="GO" id="GO:0005886">
    <property type="term" value="C:plasma membrane"/>
    <property type="evidence" value="ECO:0007669"/>
    <property type="project" value="TreeGrafter"/>
</dbReference>
<feature type="compositionally biased region" description="Polar residues" evidence="5">
    <location>
        <begin position="1"/>
        <end position="13"/>
    </location>
</feature>
<feature type="region of interest" description="Disordered" evidence="5">
    <location>
        <begin position="516"/>
        <end position="554"/>
    </location>
</feature>
<feature type="transmembrane region" description="Helical" evidence="6">
    <location>
        <begin position="490"/>
        <end position="509"/>
    </location>
</feature>
<feature type="transmembrane region" description="Helical" evidence="6">
    <location>
        <begin position="37"/>
        <end position="60"/>
    </location>
</feature>
<dbReference type="InterPro" id="IPR020846">
    <property type="entry name" value="MFS_dom"/>
</dbReference>
<evidence type="ECO:0000259" key="7">
    <source>
        <dbReference type="PROSITE" id="PS50850"/>
    </source>
</evidence>
<comment type="subcellular location">
    <subcellularLocation>
        <location evidence="1">Membrane</location>
        <topology evidence="1">Multi-pass membrane protein</topology>
    </subcellularLocation>
</comment>
<dbReference type="InterPro" id="IPR036259">
    <property type="entry name" value="MFS_trans_sf"/>
</dbReference>
<feature type="region of interest" description="Disordered" evidence="5">
    <location>
        <begin position="568"/>
        <end position="599"/>
    </location>
</feature>
<feature type="transmembrane region" description="Helical" evidence="6">
    <location>
        <begin position="425"/>
        <end position="446"/>
    </location>
</feature>
<evidence type="ECO:0000256" key="4">
    <source>
        <dbReference type="ARBA" id="ARBA00023136"/>
    </source>
</evidence>
<evidence type="ECO:0000313" key="9">
    <source>
        <dbReference type="Proteomes" id="UP000799539"/>
    </source>
</evidence>
<dbReference type="PANTHER" id="PTHR23501">
    <property type="entry name" value="MAJOR FACILITATOR SUPERFAMILY"/>
    <property type="match status" value="1"/>
</dbReference>
<keyword evidence="4 6" id="KW-0472">Membrane</keyword>
<protein>
    <recommendedName>
        <fullName evidence="7">Major facilitator superfamily (MFS) profile domain-containing protein</fullName>
    </recommendedName>
</protein>
<evidence type="ECO:0000256" key="3">
    <source>
        <dbReference type="ARBA" id="ARBA00022989"/>
    </source>
</evidence>
<feature type="transmembrane region" description="Helical" evidence="6">
    <location>
        <begin position="305"/>
        <end position="325"/>
    </location>
</feature>
<reference evidence="8" key="1">
    <citation type="journal article" date="2020" name="Stud. Mycol.">
        <title>101 Dothideomycetes genomes: a test case for predicting lifestyles and emergence of pathogens.</title>
        <authorList>
            <person name="Haridas S."/>
            <person name="Albert R."/>
            <person name="Binder M."/>
            <person name="Bloem J."/>
            <person name="Labutti K."/>
            <person name="Salamov A."/>
            <person name="Andreopoulos B."/>
            <person name="Baker S."/>
            <person name="Barry K."/>
            <person name="Bills G."/>
            <person name="Bluhm B."/>
            <person name="Cannon C."/>
            <person name="Castanera R."/>
            <person name="Culley D."/>
            <person name="Daum C."/>
            <person name="Ezra D."/>
            <person name="Gonzalez J."/>
            <person name="Henrissat B."/>
            <person name="Kuo A."/>
            <person name="Liang C."/>
            <person name="Lipzen A."/>
            <person name="Lutzoni F."/>
            <person name="Magnuson J."/>
            <person name="Mondo S."/>
            <person name="Nolan M."/>
            <person name="Ohm R."/>
            <person name="Pangilinan J."/>
            <person name="Park H.-J."/>
            <person name="Ramirez L."/>
            <person name="Alfaro M."/>
            <person name="Sun H."/>
            <person name="Tritt A."/>
            <person name="Yoshinaga Y."/>
            <person name="Zwiers L.-H."/>
            <person name="Turgeon B."/>
            <person name="Goodwin S."/>
            <person name="Spatafora J."/>
            <person name="Crous P."/>
            <person name="Grigoriev I."/>
        </authorList>
    </citation>
    <scope>NUCLEOTIDE SEQUENCE</scope>
    <source>
        <strain evidence="8">SCOH1-5</strain>
    </source>
</reference>
<dbReference type="Proteomes" id="UP000799539">
    <property type="component" value="Unassembled WGS sequence"/>
</dbReference>
<feature type="transmembrane region" description="Helical" evidence="6">
    <location>
        <begin position="126"/>
        <end position="152"/>
    </location>
</feature>
<evidence type="ECO:0000256" key="2">
    <source>
        <dbReference type="ARBA" id="ARBA00022692"/>
    </source>
</evidence>
<evidence type="ECO:0000313" key="8">
    <source>
        <dbReference type="EMBL" id="KAF2214957.1"/>
    </source>
</evidence>
<feature type="region of interest" description="Disordered" evidence="5">
    <location>
        <begin position="1"/>
        <end position="21"/>
    </location>
</feature>
<dbReference type="SUPFAM" id="SSF103473">
    <property type="entry name" value="MFS general substrate transporter"/>
    <property type="match status" value="1"/>
</dbReference>
<feature type="transmembrane region" description="Helical" evidence="6">
    <location>
        <begin position="264"/>
        <end position="284"/>
    </location>
</feature>
<dbReference type="Gene3D" id="1.20.1250.20">
    <property type="entry name" value="MFS general substrate transporter like domains"/>
    <property type="match status" value="2"/>
</dbReference>
<dbReference type="PANTHER" id="PTHR23501:SF199">
    <property type="entry name" value="MFS EFFLUX TRANSPORTER INPD-RELATED"/>
    <property type="match status" value="1"/>
</dbReference>
<evidence type="ECO:0000256" key="5">
    <source>
        <dbReference type="SAM" id="MobiDB-lite"/>
    </source>
</evidence>
<feature type="compositionally biased region" description="Polar residues" evidence="5">
    <location>
        <begin position="516"/>
        <end position="528"/>
    </location>
</feature>
<dbReference type="EMBL" id="ML992667">
    <property type="protein sequence ID" value="KAF2214957.1"/>
    <property type="molecule type" value="Genomic_DNA"/>
</dbReference>
<feature type="domain" description="Major facilitator superfamily (MFS) profile" evidence="7">
    <location>
        <begin position="29"/>
        <end position="514"/>
    </location>
</feature>
<feature type="transmembrane region" description="Helical" evidence="6">
    <location>
        <begin position="72"/>
        <end position="90"/>
    </location>
</feature>
<feature type="transmembrane region" description="Helical" evidence="6">
    <location>
        <begin position="391"/>
        <end position="413"/>
    </location>
</feature>
<dbReference type="OrthoDB" id="10021397at2759"/>
<evidence type="ECO:0000256" key="6">
    <source>
        <dbReference type="SAM" id="Phobius"/>
    </source>
</evidence>
<feature type="transmembrane region" description="Helical" evidence="6">
    <location>
        <begin position="337"/>
        <end position="357"/>
    </location>
</feature>
<gene>
    <name evidence="8" type="ORF">CERZMDRAFT_66198</name>
</gene>
<feature type="transmembrane region" description="Helical" evidence="6">
    <location>
        <begin position="164"/>
        <end position="184"/>
    </location>
</feature>
<feature type="transmembrane region" description="Helical" evidence="6">
    <location>
        <begin position="232"/>
        <end position="258"/>
    </location>
</feature>
<keyword evidence="3 6" id="KW-1133">Transmembrane helix</keyword>
<keyword evidence="2 6" id="KW-0812">Transmembrane</keyword>
<dbReference type="AlphaFoldDB" id="A0A6A6FNE2"/>
<dbReference type="GO" id="GO:0022857">
    <property type="term" value="F:transmembrane transporter activity"/>
    <property type="evidence" value="ECO:0007669"/>
    <property type="project" value="InterPro"/>
</dbReference>
<sequence length="599" mass="65421">MASTENLRPSQSPAEHHDNISTTPIAPRKLLATSFSLILVALNISIFCVALMNVIIPVSVPKITDEFHSIDSIGWYAAAYLVPTCAFQPHYGKLYARYSAKWTFLAALLCFEAGILVSAFCRSSNVFIFGRALAGMGAAGIYSGALYIMALLTPPEKMPAMQSSAGVVIGIASIAAPLLGGWLIDRLNWRWCFSIIIPGPLLAGAMLFILLKLPTVPRRRKTGFELIKMFDPLGTMLFLIGIFCLLLALQWAGISYAWFDPRVILLFIVFGICFITFIGVQLITGDNATIPKRILQQRTVAALSFFILCLFGQFACDMYFLPVYFQGVRLMSATESGVKMVAFIAALVCAVSAAGIVSSKISQYVPFFYASTFSMAIGNGMLTTLRPETPAIWYIAHQISVGVGTGLALQLPVTAIQAVLPDEDLATGLATVLFFEFLGGAVFVAAGNNIFANKLYRLTGMNFNDNGATTVVNSNNDKIKQRLYMDALRWPFRLSLILSCLSIIGVVCLERKRIKGQSQHGHPPNNQHGPRAIGDDTELKETPPSSTARDSGDSSCFGCSDRPICALHPPTSVEKAHHPERDTTETTRVKDFQPRRMLE</sequence>
<dbReference type="CDD" id="cd17502">
    <property type="entry name" value="MFS_Azr1_MDR_like"/>
    <property type="match status" value="1"/>
</dbReference>
<feature type="compositionally biased region" description="Basic and acidic residues" evidence="5">
    <location>
        <begin position="574"/>
        <end position="599"/>
    </location>
</feature>
<dbReference type="PROSITE" id="PS50850">
    <property type="entry name" value="MFS"/>
    <property type="match status" value="1"/>
</dbReference>
<organism evidence="8 9">
    <name type="scientific">Cercospora zeae-maydis SCOH1-5</name>
    <dbReference type="NCBI Taxonomy" id="717836"/>
    <lineage>
        <taxon>Eukaryota</taxon>
        <taxon>Fungi</taxon>
        <taxon>Dikarya</taxon>
        <taxon>Ascomycota</taxon>
        <taxon>Pezizomycotina</taxon>
        <taxon>Dothideomycetes</taxon>
        <taxon>Dothideomycetidae</taxon>
        <taxon>Mycosphaerellales</taxon>
        <taxon>Mycosphaerellaceae</taxon>
        <taxon>Cercospora</taxon>
    </lineage>
</organism>
<keyword evidence="9" id="KW-1185">Reference proteome</keyword>
<name>A0A6A6FNE2_9PEZI</name>
<proteinExistence type="predicted"/>
<feature type="transmembrane region" description="Helical" evidence="6">
    <location>
        <begin position="102"/>
        <end position="120"/>
    </location>
</feature>
<feature type="transmembrane region" description="Helical" evidence="6">
    <location>
        <begin position="190"/>
        <end position="211"/>
    </location>
</feature>